<name>A0ABN3TKH3_9ACTN</name>
<accession>A0ABN3TKH3</accession>
<dbReference type="Pfam" id="PF10901">
    <property type="entry name" value="DUF2690"/>
    <property type="match status" value="1"/>
</dbReference>
<evidence type="ECO:0008006" key="4">
    <source>
        <dbReference type="Google" id="ProtNLM"/>
    </source>
</evidence>
<sequence>MSGGAPLPAECERLAAGLRELKDRTGLSLAALGQRTSYSKSSWERCLKGRQLPPRQAVEALCRLAGEPPERLLALWQLAETAWSGRAGSAPPARETAREPGREPALRQVRAEAPTRTRPKRVYVLSGAGALVAAVVLLPVLLSGTGQDAEVRDSRSAAAEQLSEPGCRGQGCDGANAYDMGCGAQGMVVTLLKQRASDGQRLEIRYAERCGAVWARAMGLHLGDRVELRLPGAGTKAVTAASRRETETYVSTPMTVTGDPNRAEVCLVPAAGGRQECFGRV</sequence>
<feature type="compositionally biased region" description="Basic and acidic residues" evidence="1">
    <location>
        <begin position="95"/>
        <end position="113"/>
    </location>
</feature>
<comment type="caution">
    <text evidence="2">The sequence shown here is derived from an EMBL/GenBank/DDBJ whole genome shotgun (WGS) entry which is preliminary data.</text>
</comment>
<protein>
    <recommendedName>
        <fullName evidence="4">XRE family transcriptional regulator</fullName>
    </recommendedName>
</protein>
<evidence type="ECO:0000313" key="3">
    <source>
        <dbReference type="Proteomes" id="UP001500886"/>
    </source>
</evidence>
<dbReference type="SUPFAM" id="SSF47413">
    <property type="entry name" value="lambda repressor-like DNA-binding domains"/>
    <property type="match status" value="1"/>
</dbReference>
<dbReference type="InterPro" id="IPR010982">
    <property type="entry name" value="Lambda_DNA-bd_dom_sf"/>
</dbReference>
<dbReference type="InterPro" id="IPR001387">
    <property type="entry name" value="Cro/C1-type_HTH"/>
</dbReference>
<dbReference type="InterPro" id="IPR021224">
    <property type="entry name" value="DUF2690"/>
</dbReference>
<dbReference type="CDD" id="cd00093">
    <property type="entry name" value="HTH_XRE"/>
    <property type="match status" value="1"/>
</dbReference>
<gene>
    <name evidence="2" type="ORF">GCM10010315_02870</name>
</gene>
<dbReference type="RefSeq" id="WP_344432723.1">
    <property type="nucleotide sequence ID" value="NZ_BAAASL010000001.1"/>
</dbReference>
<organism evidence="2 3">
    <name type="scientific">Streptomyces luteosporeus</name>
    <dbReference type="NCBI Taxonomy" id="173856"/>
    <lineage>
        <taxon>Bacteria</taxon>
        <taxon>Bacillati</taxon>
        <taxon>Actinomycetota</taxon>
        <taxon>Actinomycetes</taxon>
        <taxon>Kitasatosporales</taxon>
        <taxon>Streptomycetaceae</taxon>
        <taxon>Streptomyces</taxon>
    </lineage>
</organism>
<feature type="region of interest" description="Disordered" evidence="1">
    <location>
        <begin position="85"/>
        <end position="113"/>
    </location>
</feature>
<reference evidence="2 3" key="1">
    <citation type="journal article" date="2019" name="Int. J. Syst. Evol. Microbiol.">
        <title>The Global Catalogue of Microorganisms (GCM) 10K type strain sequencing project: providing services to taxonomists for standard genome sequencing and annotation.</title>
        <authorList>
            <consortium name="The Broad Institute Genomics Platform"/>
            <consortium name="The Broad Institute Genome Sequencing Center for Infectious Disease"/>
            <person name="Wu L."/>
            <person name="Ma J."/>
        </authorList>
    </citation>
    <scope>NUCLEOTIDE SEQUENCE [LARGE SCALE GENOMIC DNA]</scope>
    <source>
        <strain evidence="2 3">JCM 4542</strain>
    </source>
</reference>
<evidence type="ECO:0000256" key="1">
    <source>
        <dbReference type="SAM" id="MobiDB-lite"/>
    </source>
</evidence>
<dbReference type="Gene3D" id="1.10.260.40">
    <property type="entry name" value="lambda repressor-like DNA-binding domains"/>
    <property type="match status" value="1"/>
</dbReference>
<proteinExistence type="predicted"/>
<keyword evidence="3" id="KW-1185">Reference proteome</keyword>
<dbReference type="EMBL" id="BAAASL010000001">
    <property type="protein sequence ID" value="GAA2707738.1"/>
    <property type="molecule type" value="Genomic_DNA"/>
</dbReference>
<dbReference type="Pfam" id="PF13560">
    <property type="entry name" value="HTH_31"/>
    <property type="match status" value="1"/>
</dbReference>
<dbReference type="Proteomes" id="UP001500886">
    <property type="component" value="Unassembled WGS sequence"/>
</dbReference>
<evidence type="ECO:0000313" key="2">
    <source>
        <dbReference type="EMBL" id="GAA2707738.1"/>
    </source>
</evidence>